<dbReference type="Gene3D" id="1.20.1260.30">
    <property type="match status" value="1"/>
</dbReference>
<dbReference type="InterPro" id="IPR029063">
    <property type="entry name" value="SAM-dependent_MTases_sf"/>
</dbReference>
<evidence type="ECO:0000313" key="11">
    <source>
        <dbReference type="EMBL" id="CBY92727.1"/>
    </source>
</evidence>
<dbReference type="InterPro" id="IPR002052">
    <property type="entry name" value="DNA_methylase_N6_adenine_CS"/>
</dbReference>
<accession>E8ZHV6</accession>
<dbReference type="NCBIfam" id="TIGR00497">
    <property type="entry name" value="hsdM"/>
    <property type="match status" value="1"/>
</dbReference>
<dbReference type="GO" id="GO:0008170">
    <property type="term" value="F:N-methyltransferase activity"/>
    <property type="evidence" value="ECO:0007669"/>
    <property type="project" value="InterPro"/>
</dbReference>
<dbReference type="KEGG" id="mha:HF1_07190"/>
<dbReference type="SUPFAM" id="SSF53335">
    <property type="entry name" value="S-adenosyl-L-methionine-dependent methyltransferases"/>
    <property type="match status" value="1"/>
</dbReference>
<evidence type="ECO:0000256" key="6">
    <source>
        <dbReference type="ARBA" id="ARBA00022747"/>
    </source>
</evidence>
<reference evidence="11 12" key="1">
    <citation type="journal article" date="2011" name="J. Bacteriol.">
        <title>Complete genome sequence of Mycoplasma haemofelis, a hemotropic mycoplasma.</title>
        <authorList>
            <person name="Barker E.N."/>
            <person name="Helps C.R."/>
            <person name="Peters I.R."/>
            <person name="Darby A.C."/>
            <person name="Radford A.D."/>
            <person name="Tasker S."/>
        </authorList>
    </citation>
    <scope>NUCLEOTIDE SEQUENCE [LARGE SCALE GENOMIC DNA]</scope>
    <source>
        <strain evidence="11 12">Langford 1</strain>
    </source>
</reference>
<gene>
    <name evidence="11" type="primary">hsdM</name>
    <name evidence="11" type="ordered locus">HF1_07190</name>
</gene>
<evidence type="ECO:0000256" key="1">
    <source>
        <dbReference type="ARBA" id="ARBA00006594"/>
    </source>
</evidence>
<dbReference type="EMBL" id="FR773153">
    <property type="protein sequence ID" value="CBY92727.1"/>
    <property type="molecule type" value="Genomic_DNA"/>
</dbReference>
<dbReference type="HOGENOM" id="CLU_013049_0_1_14"/>
<dbReference type="REBASE" id="134942">
    <property type="entry name" value="M.Mha1ORF7190P"/>
</dbReference>
<evidence type="ECO:0000256" key="5">
    <source>
        <dbReference type="ARBA" id="ARBA00022691"/>
    </source>
</evidence>
<keyword evidence="4 11" id="KW-0808">Transferase</keyword>
<protein>
    <recommendedName>
        <fullName evidence="2">site-specific DNA-methyltransferase (adenine-specific)</fullName>
        <ecNumber evidence="2">2.1.1.72</ecNumber>
    </recommendedName>
</protein>
<evidence type="ECO:0000256" key="3">
    <source>
        <dbReference type="ARBA" id="ARBA00022603"/>
    </source>
</evidence>
<dbReference type="AlphaFoldDB" id="E8ZHV6"/>
<dbReference type="InterPro" id="IPR003356">
    <property type="entry name" value="DNA_methylase_A-5"/>
</dbReference>
<dbReference type="Proteomes" id="UP000008637">
    <property type="component" value="Chromosome"/>
</dbReference>
<feature type="domain" description="N6 adenine-specific DNA methyltransferase N-terminal" evidence="10">
    <location>
        <begin position="13"/>
        <end position="167"/>
    </location>
</feature>
<dbReference type="GO" id="GO:0009007">
    <property type="term" value="F:site-specific DNA-methyltransferase (adenine-specific) activity"/>
    <property type="evidence" value="ECO:0007669"/>
    <property type="project" value="UniProtKB-EC"/>
</dbReference>
<evidence type="ECO:0000259" key="9">
    <source>
        <dbReference type="Pfam" id="PF02384"/>
    </source>
</evidence>
<keyword evidence="12" id="KW-1185">Reference proteome</keyword>
<dbReference type="PROSITE" id="PS00092">
    <property type="entry name" value="N6_MTASE"/>
    <property type="match status" value="1"/>
</dbReference>
<evidence type="ECO:0000256" key="8">
    <source>
        <dbReference type="SAM" id="Coils"/>
    </source>
</evidence>
<dbReference type="GO" id="GO:0032259">
    <property type="term" value="P:methylation"/>
    <property type="evidence" value="ECO:0007669"/>
    <property type="project" value="UniProtKB-KW"/>
</dbReference>
<dbReference type="Pfam" id="PF12161">
    <property type="entry name" value="HsdM_N"/>
    <property type="match status" value="1"/>
</dbReference>
<evidence type="ECO:0000256" key="7">
    <source>
        <dbReference type="ARBA" id="ARBA00047942"/>
    </source>
</evidence>
<keyword evidence="5" id="KW-0949">S-adenosyl-L-methionine</keyword>
<evidence type="ECO:0000256" key="4">
    <source>
        <dbReference type="ARBA" id="ARBA00022679"/>
    </source>
</evidence>
<dbReference type="PRINTS" id="PR00507">
    <property type="entry name" value="N12N6MTFRASE"/>
</dbReference>
<dbReference type="Gene3D" id="3.40.50.150">
    <property type="entry name" value="Vaccinia Virus protein VP39"/>
    <property type="match status" value="1"/>
</dbReference>
<dbReference type="GO" id="GO:0003677">
    <property type="term" value="F:DNA binding"/>
    <property type="evidence" value="ECO:0007669"/>
    <property type="project" value="InterPro"/>
</dbReference>
<dbReference type="GO" id="GO:0009307">
    <property type="term" value="P:DNA restriction-modification system"/>
    <property type="evidence" value="ECO:0007669"/>
    <property type="project" value="UniProtKB-KW"/>
</dbReference>
<dbReference type="PANTHER" id="PTHR42933:SF1">
    <property type="entry name" value="SITE-SPECIFIC DNA-METHYLTRANSFERASE (ADENINE-SPECIFIC)"/>
    <property type="match status" value="1"/>
</dbReference>
<evidence type="ECO:0000313" key="12">
    <source>
        <dbReference type="Proteomes" id="UP000008637"/>
    </source>
</evidence>
<feature type="domain" description="DNA methylase adenine-specific" evidence="9">
    <location>
        <begin position="180"/>
        <end position="485"/>
    </location>
</feature>
<keyword evidence="3 11" id="KW-0489">Methyltransferase</keyword>
<evidence type="ECO:0000259" key="10">
    <source>
        <dbReference type="Pfam" id="PF12161"/>
    </source>
</evidence>
<dbReference type="InterPro" id="IPR038333">
    <property type="entry name" value="T1MK-like_N_sf"/>
</dbReference>
<proteinExistence type="inferred from homology"/>
<comment type="similarity">
    <text evidence="1">Belongs to the N(4)/N(6)-methyltransferase family.</text>
</comment>
<dbReference type="OrthoDB" id="9814572at2"/>
<dbReference type="Pfam" id="PF02384">
    <property type="entry name" value="N6_Mtase"/>
    <property type="match status" value="1"/>
</dbReference>
<feature type="coiled-coil region" evidence="8">
    <location>
        <begin position="493"/>
        <end position="520"/>
    </location>
</feature>
<keyword evidence="6" id="KW-0680">Restriction system</keyword>
<name>E8ZHV6_MYCHL</name>
<dbReference type="PANTHER" id="PTHR42933">
    <property type="entry name" value="SLR6095 PROTEIN"/>
    <property type="match status" value="1"/>
</dbReference>
<comment type="catalytic activity">
    <reaction evidence="7">
        <text>a 2'-deoxyadenosine in DNA + S-adenosyl-L-methionine = an N(6)-methyl-2'-deoxyadenosine in DNA + S-adenosyl-L-homocysteine + H(+)</text>
        <dbReference type="Rhea" id="RHEA:15197"/>
        <dbReference type="Rhea" id="RHEA-COMP:12418"/>
        <dbReference type="Rhea" id="RHEA-COMP:12419"/>
        <dbReference type="ChEBI" id="CHEBI:15378"/>
        <dbReference type="ChEBI" id="CHEBI:57856"/>
        <dbReference type="ChEBI" id="CHEBI:59789"/>
        <dbReference type="ChEBI" id="CHEBI:90615"/>
        <dbReference type="ChEBI" id="CHEBI:90616"/>
        <dbReference type="EC" id="2.1.1.72"/>
    </reaction>
</comment>
<dbReference type="InterPro" id="IPR051537">
    <property type="entry name" value="DNA_Adenine_Mtase"/>
</dbReference>
<dbReference type="InterPro" id="IPR022749">
    <property type="entry name" value="D12N6_MeTrfase_N"/>
</dbReference>
<dbReference type="EC" id="2.1.1.72" evidence="2"/>
<dbReference type="InterPro" id="IPR004546">
    <property type="entry name" value="Restrct_endonuc_T1M"/>
</dbReference>
<organism evidence="11 12">
    <name type="scientific">Mycoplasma haemofelis (strain Langford 1)</name>
    <name type="common">Haemobartonella felis</name>
    <dbReference type="NCBI Taxonomy" id="941640"/>
    <lineage>
        <taxon>Bacteria</taxon>
        <taxon>Bacillati</taxon>
        <taxon>Mycoplasmatota</taxon>
        <taxon>Mollicutes</taxon>
        <taxon>Mycoplasmataceae</taxon>
        <taxon>Mycoplasma</taxon>
    </lineage>
</organism>
<sequence length="523" mass="59453">MFNVREERRELYRSIWKSCEDLRGSMDGYEMKNYIFVMMFYRFMSESFVYWFSKSEWDDGNKDFDYANLSDEEAIPWKEDAVKKKGFFMLPSQLFGNVLKKVIEDQHFAEEINTCLPKIFRAVENSSIGFSSEEDIKGLLTSVSWDDVKLGTVVLERNKKIVEVMKAIGGSKFDFISEHEIDVLGEAYEHLMEQYASTSGKKGGEFYTPPEVSRLLTKIAVGDKTYISGGVYDPACGSGSLLLKCVNLLGAKNVSEMCGQEKNMTTYNLCRMNMFLHGVNYNKFDIRHGDTLEYPDPARSKKRFEIIVSNPPYSAKWAGEDDVKLLTDPRFEQVGALAPKSAADFAFILHCLHLLSSTGKAVIVCATGVLTRLGKEKHIRKWLISQNYIESVIYLAPKLFYETGVSVVIMILSKSKSDSNVLFVDATNIFIKDRNQNRLSDENIAQILKIYRERVNVPFVAKVASNKEIEGKGYDMGMKAYIESPVKTEVVDIAALNKDIDDSVERINNLRSNVNEIIKEIEC</sequence>
<keyword evidence="8" id="KW-0175">Coiled coil</keyword>
<evidence type="ECO:0000256" key="2">
    <source>
        <dbReference type="ARBA" id="ARBA00011900"/>
    </source>
</evidence>